<dbReference type="CDD" id="cd02226">
    <property type="entry name" value="cupin_YdbB-like"/>
    <property type="match status" value="1"/>
</dbReference>
<reference evidence="1" key="1">
    <citation type="submission" date="2020-02" db="EMBL/GenBank/DDBJ databases">
        <authorList>
            <person name="Meier V. D."/>
        </authorList>
    </citation>
    <scope>NUCLEOTIDE SEQUENCE</scope>
    <source>
        <strain evidence="1">AVDCRST_MAG55</strain>
    </source>
</reference>
<dbReference type="PANTHER" id="PTHR36114:SF1">
    <property type="entry name" value="16.7 KDA PROTEIN IN WHIE LOCUS"/>
    <property type="match status" value="1"/>
</dbReference>
<dbReference type="Gene3D" id="2.60.120.10">
    <property type="entry name" value="Jelly Rolls"/>
    <property type="match status" value="1"/>
</dbReference>
<accession>A0A6J4Q9N0</accession>
<evidence type="ECO:0008006" key="2">
    <source>
        <dbReference type="Google" id="ProtNLM"/>
    </source>
</evidence>
<gene>
    <name evidence="1" type="ORF">AVDCRST_MAG55-3241</name>
</gene>
<protein>
    <recommendedName>
        <fullName evidence="2">Cupin 2 conserved barrel domain-containing protein</fullName>
    </recommendedName>
</protein>
<organism evidence="1">
    <name type="scientific">uncultured Rubrobacteraceae bacterium</name>
    <dbReference type="NCBI Taxonomy" id="349277"/>
    <lineage>
        <taxon>Bacteria</taxon>
        <taxon>Bacillati</taxon>
        <taxon>Actinomycetota</taxon>
        <taxon>Rubrobacteria</taxon>
        <taxon>Rubrobacterales</taxon>
        <taxon>Rubrobacteraceae</taxon>
        <taxon>environmental samples</taxon>
    </lineage>
</organism>
<proteinExistence type="predicted"/>
<dbReference type="InterPro" id="IPR052044">
    <property type="entry name" value="PKS_Associated_Protein"/>
</dbReference>
<dbReference type="EMBL" id="CADCUZ010000164">
    <property type="protein sequence ID" value="CAA9438707.1"/>
    <property type="molecule type" value="Genomic_DNA"/>
</dbReference>
<dbReference type="SUPFAM" id="SSF51182">
    <property type="entry name" value="RmlC-like cupins"/>
    <property type="match status" value="1"/>
</dbReference>
<sequence length="120" mass="13494">MSPGKVDLAEKLSLFDERWSPKIVGEMNGKHVKLVKLLGEFVCRHHDAADELFLVVKGRFRMDFRDREKWIEVGEFVALPRGVGRRPLAEEEAHVMLFEPASTVKGSAGGGMTMAELDRV</sequence>
<evidence type="ECO:0000313" key="1">
    <source>
        <dbReference type="EMBL" id="CAA9438707.1"/>
    </source>
</evidence>
<name>A0A6J4Q9N0_9ACTN</name>
<dbReference type="InterPro" id="IPR011051">
    <property type="entry name" value="RmlC_Cupin_sf"/>
</dbReference>
<dbReference type="AlphaFoldDB" id="A0A6J4Q9N0"/>
<dbReference type="InterPro" id="IPR014710">
    <property type="entry name" value="RmlC-like_jellyroll"/>
</dbReference>
<dbReference type="PANTHER" id="PTHR36114">
    <property type="entry name" value="16.7 KDA PROTEIN IN WHIE LOCUS"/>
    <property type="match status" value="1"/>
</dbReference>